<evidence type="ECO:0000313" key="3">
    <source>
        <dbReference type="EMBL" id="QBD83111.1"/>
    </source>
</evidence>
<comment type="similarity">
    <text evidence="1">Belongs to the short-chain dehydrogenases/reductases (SDR) family.</text>
</comment>
<gene>
    <name evidence="3" type="ORF">EPA93_46985</name>
</gene>
<dbReference type="Pfam" id="PF00106">
    <property type="entry name" value="adh_short"/>
    <property type="match status" value="1"/>
</dbReference>
<accession>A0A4V0Z0G2</accession>
<dbReference type="SUPFAM" id="SSF51735">
    <property type="entry name" value="NAD(P)-binding Rossmann-fold domains"/>
    <property type="match status" value="1"/>
</dbReference>
<dbReference type="PANTHER" id="PTHR43669:SF14">
    <property type="entry name" value="OXIDOREDUCTASE"/>
    <property type="match status" value="1"/>
</dbReference>
<dbReference type="GO" id="GO:0016491">
    <property type="term" value="F:oxidoreductase activity"/>
    <property type="evidence" value="ECO:0007669"/>
    <property type="project" value="UniProtKB-KW"/>
</dbReference>
<evidence type="ECO:0000256" key="2">
    <source>
        <dbReference type="ARBA" id="ARBA00023002"/>
    </source>
</evidence>
<evidence type="ECO:0000313" key="4">
    <source>
        <dbReference type="Proteomes" id="UP000290365"/>
    </source>
</evidence>
<keyword evidence="4" id="KW-1185">Reference proteome</keyword>
<dbReference type="InterPro" id="IPR036291">
    <property type="entry name" value="NAD(P)-bd_dom_sf"/>
</dbReference>
<keyword evidence="2" id="KW-0560">Oxidoreductase</keyword>
<dbReference type="OrthoDB" id="9808814at2"/>
<dbReference type="AlphaFoldDB" id="A0A4V0Z0G2"/>
<dbReference type="KEGG" id="kbs:EPA93_46985"/>
<protein>
    <submittedName>
        <fullName evidence="3">SDR family NAD(P)-dependent oxidoreductase</fullName>
    </submittedName>
</protein>
<reference evidence="3 4" key="1">
    <citation type="submission" date="2019-01" db="EMBL/GenBank/DDBJ databases">
        <title>Ktedonosporobacter rubrisoli SCAWS-G2.</title>
        <authorList>
            <person name="Huang Y."/>
            <person name="Yan B."/>
        </authorList>
    </citation>
    <scope>NUCLEOTIDE SEQUENCE [LARGE SCALE GENOMIC DNA]</scope>
    <source>
        <strain evidence="3 4">SCAWS-G2</strain>
    </source>
</reference>
<name>A0A4V0Z0G2_KTERU</name>
<dbReference type="EMBL" id="CP035758">
    <property type="protein sequence ID" value="QBD83111.1"/>
    <property type="molecule type" value="Genomic_DNA"/>
</dbReference>
<dbReference type="Proteomes" id="UP000290365">
    <property type="component" value="Chromosome"/>
</dbReference>
<dbReference type="InterPro" id="IPR002347">
    <property type="entry name" value="SDR_fam"/>
</dbReference>
<dbReference type="Gene3D" id="3.40.50.720">
    <property type="entry name" value="NAD(P)-binding Rossmann-like Domain"/>
    <property type="match status" value="1"/>
</dbReference>
<evidence type="ECO:0000256" key="1">
    <source>
        <dbReference type="ARBA" id="ARBA00006484"/>
    </source>
</evidence>
<dbReference type="PANTHER" id="PTHR43669">
    <property type="entry name" value="5-KETO-D-GLUCONATE 5-REDUCTASE"/>
    <property type="match status" value="1"/>
</dbReference>
<organism evidence="3 4">
    <name type="scientific">Ktedonosporobacter rubrisoli</name>
    <dbReference type="NCBI Taxonomy" id="2509675"/>
    <lineage>
        <taxon>Bacteria</taxon>
        <taxon>Bacillati</taxon>
        <taxon>Chloroflexota</taxon>
        <taxon>Ktedonobacteria</taxon>
        <taxon>Ktedonobacterales</taxon>
        <taxon>Ktedonosporobacteraceae</taxon>
        <taxon>Ktedonosporobacter</taxon>
    </lineage>
</organism>
<sequence>MFRLDNKVALVTGSGSGIGKEIAQLYARQGARVIIADINPSAAQEVVAEITSAGEARKQYSLMLRKKLRYAQSLIR</sequence>
<proteinExistence type="inferred from homology"/>